<dbReference type="OrthoDB" id="9798081at2"/>
<feature type="domain" description="N-acetyltransferase" evidence="1">
    <location>
        <begin position="7"/>
        <end position="171"/>
    </location>
</feature>
<dbReference type="EMBL" id="QUOU01000001">
    <property type="protein sequence ID" value="REL27559.1"/>
    <property type="molecule type" value="Genomic_DNA"/>
</dbReference>
<name>A0A3E0TSU8_9GAMM</name>
<dbReference type="Proteomes" id="UP000256478">
    <property type="component" value="Unassembled WGS sequence"/>
</dbReference>
<reference evidence="2 3" key="1">
    <citation type="submission" date="2018-08" db="EMBL/GenBank/DDBJ databases">
        <title>Thalassotalea euphylliae genome.</title>
        <authorList>
            <person name="Summers S."/>
            <person name="Rice S.A."/>
            <person name="Freckelton M.L."/>
            <person name="Nedved B.T."/>
            <person name="Hadfield M.G."/>
        </authorList>
    </citation>
    <scope>NUCLEOTIDE SEQUENCE [LARGE SCALE GENOMIC DNA]</scope>
    <source>
        <strain evidence="2 3">H1</strain>
    </source>
</reference>
<dbReference type="Gene3D" id="3.40.630.30">
    <property type="match status" value="1"/>
</dbReference>
<dbReference type="GO" id="GO:0016747">
    <property type="term" value="F:acyltransferase activity, transferring groups other than amino-acyl groups"/>
    <property type="evidence" value="ECO:0007669"/>
    <property type="project" value="InterPro"/>
</dbReference>
<dbReference type="InterPro" id="IPR016181">
    <property type="entry name" value="Acyl_CoA_acyltransferase"/>
</dbReference>
<sequence>MITTDRLTLRPLTRGDWQFIIDIFNQPDFIRHVGDKGIRTQADAIDYLEQGPMLCHQTHGFSMLAMERRAALTTKSSQTDVVGLCGLLQRDNMPCPDIGYALLPPYYRQGYTLEAAQAVIRYFSHIRPLLAVISKGNFASQQLLLTLGFKPTQATLVAKAFGDDVTVFQLD</sequence>
<keyword evidence="2" id="KW-0808">Transferase</keyword>
<dbReference type="InterPro" id="IPR051531">
    <property type="entry name" value="N-acetyltransferase"/>
</dbReference>
<dbReference type="RefSeq" id="WP_116008635.1">
    <property type="nucleotide sequence ID" value="NZ_QUOU01000001.1"/>
</dbReference>
<dbReference type="PANTHER" id="PTHR43792:SF1">
    <property type="entry name" value="N-ACETYLTRANSFERASE DOMAIN-CONTAINING PROTEIN"/>
    <property type="match status" value="1"/>
</dbReference>
<gene>
    <name evidence="2" type="ORF">DXX93_13980</name>
</gene>
<protein>
    <submittedName>
        <fullName evidence="2">N-acetyltransferase</fullName>
    </submittedName>
</protein>
<dbReference type="Pfam" id="PF13302">
    <property type="entry name" value="Acetyltransf_3"/>
    <property type="match status" value="1"/>
</dbReference>
<dbReference type="SUPFAM" id="SSF55729">
    <property type="entry name" value="Acyl-CoA N-acyltransferases (Nat)"/>
    <property type="match status" value="1"/>
</dbReference>
<dbReference type="PANTHER" id="PTHR43792">
    <property type="entry name" value="GNAT FAMILY, PUTATIVE (AFU_ORTHOLOGUE AFUA_3G00765)-RELATED-RELATED"/>
    <property type="match status" value="1"/>
</dbReference>
<evidence type="ECO:0000313" key="3">
    <source>
        <dbReference type="Proteomes" id="UP000256478"/>
    </source>
</evidence>
<comment type="caution">
    <text evidence="2">The sequence shown here is derived from an EMBL/GenBank/DDBJ whole genome shotgun (WGS) entry which is preliminary data.</text>
</comment>
<accession>A0A3E0TSU8</accession>
<dbReference type="AlphaFoldDB" id="A0A3E0TSU8"/>
<dbReference type="InterPro" id="IPR000182">
    <property type="entry name" value="GNAT_dom"/>
</dbReference>
<evidence type="ECO:0000259" key="1">
    <source>
        <dbReference type="PROSITE" id="PS51186"/>
    </source>
</evidence>
<proteinExistence type="predicted"/>
<organism evidence="2 3">
    <name type="scientific">Thalassotalea euphylliae</name>
    <dbReference type="NCBI Taxonomy" id="1655234"/>
    <lineage>
        <taxon>Bacteria</taxon>
        <taxon>Pseudomonadati</taxon>
        <taxon>Pseudomonadota</taxon>
        <taxon>Gammaproteobacteria</taxon>
        <taxon>Alteromonadales</taxon>
        <taxon>Colwelliaceae</taxon>
        <taxon>Thalassotalea</taxon>
    </lineage>
</organism>
<evidence type="ECO:0000313" key="2">
    <source>
        <dbReference type="EMBL" id="REL27559.1"/>
    </source>
</evidence>
<dbReference type="PROSITE" id="PS51186">
    <property type="entry name" value="GNAT"/>
    <property type="match status" value="1"/>
</dbReference>